<dbReference type="GO" id="GO:0008902">
    <property type="term" value="F:hydroxymethylpyrimidine kinase activity"/>
    <property type="evidence" value="ECO:0007669"/>
    <property type="project" value="UniProtKB-EC"/>
</dbReference>
<dbReference type="InterPro" id="IPR013749">
    <property type="entry name" value="PM/HMP-P_kinase-1"/>
</dbReference>
<dbReference type="GO" id="GO:0009229">
    <property type="term" value="P:thiamine diphosphate biosynthetic process"/>
    <property type="evidence" value="ECO:0007669"/>
    <property type="project" value="UniProtKB-UniPathway"/>
</dbReference>
<evidence type="ECO:0000256" key="2">
    <source>
        <dbReference type="ARBA" id="ARBA00012135"/>
    </source>
</evidence>
<evidence type="ECO:0000313" key="9">
    <source>
        <dbReference type="EMBL" id="SDG31787.1"/>
    </source>
</evidence>
<dbReference type="STRING" id="284577.SAMN05216571_10987"/>
<dbReference type="GO" id="GO:0005524">
    <property type="term" value="F:ATP binding"/>
    <property type="evidence" value="ECO:0007669"/>
    <property type="project" value="UniProtKB-KW"/>
</dbReference>
<feature type="region of interest" description="Disordered" evidence="7">
    <location>
        <begin position="1"/>
        <end position="20"/>
    </location>
</feature>
<dbReference type="Pfam" id="PF08543">
    <property type="entry name" value="Phos_pyr_kin"/>
    <property type="match status" value="1"/>
</dbReference>
<dbReference type="UniPathway" id="UPA00060">
    <property type="reaction ID" value="UER00138"/>
</dbReference>
<evidence type="ECO:0000256" key="7">
    <source>
        <dbReference type="SAM" id="MobiDB-lite"/>
    </source>
</evidence>
<dbReference type="Gene3D" id="3.40.1190.20">
    <property type="match status" value="1"/>
</dbReference>
<dbReference type="SUPFAM" id="SSF53613">
    <property type="entry name" value="Ribokinase-like"/>
    <property type="match status" value="1"/>
</dbReference>
<evidence type="ECO:0000256" key="3">
    <source>
        <dbReference type="ARBA" id="ARBA00022679"/>
    </source>
</evidence>
<dbReference type="InterPro" id="IPR004399">
    <property type="entry name" value="HMP/HMP-P_kinase_dom"/>
</dbReference>
<reference evidence="9 10" key="1">
    <citation type="submission" date="2016-10" db="EMBL/GenBank/DDBJ databases">
        <authorList>
            <person name="de Groot N.N."/>
        </authorList>
    </citation>
    <scope>NUCLEOTIDE SEQUENCE [LARGE SCALE GENOMIC DNA]</scope>
    <source>
        <strain evidence="9 10">BH539</strain>
    </source>
</reference>
<sequence length="289" mass="30294">MLSGVFRLQDDASMSTSPRIPHTLTIAGSDPSGGAGLQGDIKTLSALGTYATNVITAVIAQNTRGVAMVHPVPAEVIREQLDNLLDDVAIDAVKIGMVASREVAETLYDVLSKRRPRWIVLDPVMVAKSGDILVDAEGIRAVREILVPLADVITPNLPEAAVLLDGGVPETPDAMEAMLPGLQALKAPYVVLKGGHLAGSACPDLLATPTDSAWLPAPRVATDNLHGTGCALSSAIAAELSRLPADASQADIVGAIGDAKRWLHAALEASHRLQIGQGRGPVHHFHAWW</sequence>
<dbReference type="AlphaFoldDB" id="A0A1G7T8W7"/>
<gene>
    <name evidence="9" type="ORF">SAMN05216571_10987</name>
</gene>
<dbReference type="GO" id="GO:0009228">
    <property type="term" value="P:thiamine biosynthetic process"/>
    <property type="evidence" value="ECO:0007669"/>
    <property type="project" value="InterPro"/>
</dbReference>
<evidence type="ECO:0000256" key="5">
    <source>
        <dbReference type="ARBA" id="ARBA00022777"/>
    </source>
</evidence>
<dbReference type="GO" id="GO:0005829">
    <property type="term" value="C:cytosol"/>
    <property type="evidence" value="ECO:0007669"/>
    <property type="project" value="TreeGrafter"/>
</dbReference>
<dbReference type="CDD" id="cd01169">
    <property type="entry name" value="HMPP_kinase"/>
    <property type="match status" value="1"/>
</dbReference>
<dbReference type="GO" id="GO:0008972">
    <property type="term" value="F:phosphomethylpyrimidine kinase activity"/>
    <property type="evidence" value="ECO:0007669"/>
    <property type="project" value="InterPro"/>
</dbReference>
<dbReference type="InterPro" id="IPR029056">
    <property type="entry name" value="Ribokinase-like"/>
</dbReference>
<dbReference type="PANTHER" id="PTHR20858:SF17">
    <property type="entry name" value="HYDROXYMETHYLPYRIMIDINE_PHOSPHOMETHYLPYRIMIDINE KINASE THI20-RELATED"/>
    <property type="match status" value="1"/>
</dbReference>
<keyword evidence="4" id="KW-0547">Nucleotide-binding</keyword>
<evidence type="ECO:0000313" key="10">
    <source>
        <dbReference type="Proteomes" id="UP000198641"/>
    </source>
</evidence>
<accession>A0A1G7T8W7</accession>
<keyword evidence="6" id="KW-0067">ATP-binding</keyword>
<protein>
    <recommendedName>
        <fullName evidence="2">hydroxymethylpyrimidine kinase</fullName>
        <ecNumber evidence="2">2.7.1.49</ecNumber>
    </recommendedName>
</protein>
<keyword evidence="3" id="KW-0808">Transferase</keyword>
<dbReference type="Proteomes" id="UP000198641">
    <property type="component" value="Unassembled WGS sequence"/>
</dbReference>
<dbReference type="FunFam" id="3.40.1190.20:FF:000003">
    <property type="entry name" value="Phosphomethylpyrimidine kinase ThiD"/>
    <property type="match status" value="1"/>
</dbReference>
<comment type="pathway">
    <text evidence="1">Cofactor biosynthesis; thiamine diphosphate biosynthesis.</text>
</comment>
<evidence type="ECO:0000256" key="6">
    <source>
        <dbReference type="ARBA" id="ARBA00022840"/>
    </source>
</evidence>
<evidence type="ECO:0000256" key="4">
    <source>
        <dbReference type="ARBA" id="ARBA00022741"/>
    </source>
</evidence>
<evidence type="ECO:0000256" key="1">
    <source>
        <dbReference type="ARBA" id="ARBA00004948"/>
    </source>
</evidence>
<dbReference type="PANTHER" id="PTHR20858">
    <property type="entry name" value="PHOSPHOMETHYLPYRIMIDINE KINASE"/>
    <property type="match status" value="1"/>
</dbReference>
<keyword evidence="5 9" id="KW-0418">Kinase</keyword>
<feature type="domain" description="Pyridoxamine kinase/Phosphomethylpyrimidine kinase" evidence="8">
    <location>
        <begin position="30"/>
        <end position="283"/>
    </location>
</feature>
<name>A0A1G7T8W7_9GAMM</name>
<keyword evidence="10" id="KW-1185">Reference proteome</keyword>
<proteinExistence type="predicted"/>
<dbReference type="EC" id="2.7.1.49" evidence="2"/>
<organism evidence="9 10">
    <name type="scientific">Onishia taeanensis</name>
    <dbReference type="NCBI Taxonomy" id="284577"/>
    <lineage>
        <taxon>Bacteria</taxon>
        <taxon>Pseudomonadati</taxon>
        <taxon>Pseudomonadota</taxon>
        <taxon>Gammaproteobacteria</taxon>
        <taxon>Oceanospirillales</taxon>
        <taxon>Halomonadaceae</taxon>
        <taxon>Onishia</taxon>
    </lineage>
</organism>
<evidence type="ECO:0000259" key="8">
    <source>
        <dbReference type="Pfam" id="PF08543"/>
    </source>
</evidence>
<dbReference type="NCBIfam" id="TIGR00097">
    <property type="entry name" value="HMP-P_kinase"/>
    <property type="match status" value="1"/>
</dbReference>
<dbReference type="EMBL" id="FNCI01000009">
    <property type="protein sequence ID" value="SDG31787.1"/>
    <property type="molecule type" value="Genomic_DNA"/>
</dbReference>